<dbReference type="SMART" id="SM00490">
    <property type="entry name" value="HELICc"/>
    <property type="match status" value="1"/>
</dbReference>
<dbReference type="Pfam" id="PF00270">
    <property type="entry name" value="DEAD"/>
    <property type="match status" value="1"/>
</dbReference>
<dbReference type="InterPro" id="IPR033454">
    <property type="entry name" value="RecG_wedge"/>
</dbReference>
<comment type="catalytic activity">
    <reaction evidence="12 15">
        <text>Couples ATP hydrolysis with the unwinding of duplex DNA by translocating in the 3'-5' direction.</text>
        <dbReference type="EC" id="5.6.2.4"/>
    </reaction>
</comment>
<proteinExistence type="inferred from homology"/>
<keyword evidence="11" id="KW-0413">Isomerase</keyword>
<evidence type="ECO:0000256" key="10">
    <source>
        <dbReference type="ARBA" id="ARBA00023204"/>
    </source>
</evidence>
<keyword evidence="4 15" id="KW-0227">DNA damage</keyword>
<comment type="function">
    <text evidence="15">Plays a critical role in recombination and DNA repair. Helps process Holliday junction intermediates to mature products by catalyzing branch migration. Has replication fork regression activity, unwinds stalled or blocked replication forks to make a HJ that can be resolved. Has a DNA unwinding activity characteristic of a DNA helicase with 3'-5' polarity.</text>
</comment>
<keyword evidence="6 15" id="KW-0347">Helicase</keyword>
<evidence type="ECO:0000256" key="15">
    <source>
        <dbReference type="RuleBase" id="RU363016"/>
    </source>
</evidence>
<dbReference type="KEGG" id="tra:Trad_0300"/>
<protein>
    <recommendedName>
        <fullName evidence="2 15">ATP-dependent DNA helicase RecG</fullName>
        <ecNumber evidence="13 15">5.6.2.4</ecNumber>
    </recommendedName>
</protein>
<keyword evidence="7 15" id="KW-0067">ATP-binding</keyword>
<dbReference type="Gene3D" id="3.40.50.300">
    <property type="entry name" value="P-loop containing nucleotide triphosphate hydrolases"/>
    <property type="match status" value="2"/>
</dbReference>
<dbReference type="InterPro" id="IPR027417">
    <property type="entry name" value="P-loop_NTPase"/>
</dbReference>
<dbReference type="Pfam" id="PF17191">
    <property type="entry name" value="RecG_wedge"/>
    <property type="match status" value="1"/>
</dbReference>
<dbReference type="HOGENOM" id="CLU_005122_7_1_0"/>
<feature type="domain" description="Helicase C-terminal" evidence="17">
    <location>
        <begin position="547"/>
        <end position="690"/>
    </location>
</feature>
<evidence type="ECO:0000259" key="16">
    <source>
        <dbReference type="PROSITE" id="PS51192"/>
    </source>
</evidence>
<dbReference type="InterPro" id="IPR047112">
    <property type="entry name" value="RecG/Mfd"/>
</dbReference>
<dbReference type="Pfam" id="PF19833">
    <property type="entry name" value="RecG_dom3_C"/>
    <property type="match status" value="1"/>
</dbReference>
<evidence type="ECO:0000256" key="1">
    <source>
        <dbReference type="ARBA" id="ARBA00007504"/>
    </source>
</evidence>
<sequence length="762" mass="84681">MGGLEKLLETVGQPFADVRELMAGYGALSPEVRAERIARALELLEAPAPEAPSPGRAVRVAEVLDEDAETSSAPFSSAELDATLESRRLDLGAQAPKKLAPLGLKTYRDLLFYYPKRYEDRRALPHFGALREQESATVVGTITGRKATKSRSGMVVTRAFLEDAHGGRLTAVWFNQPWLEKSLFPGQRVIVTGKVKRRGRLVELSVAHFEIDDDSESLSAGRIVGVYAATQGLSQAYVRRAVHRLLGALGVIPDHLPRSVVERFGLLPLDAALREVHFPTSEEGLAAALRRLKFDEFLFLELRVLLNRDTTLLGKRFTVKRSDLERFAASLPFALTGAQRRVLDEILGDMAAPKQMARLLQGDVGSGKTAVAAAAIYVAVQNGYQAALMAPTEILARQHYLNLIQYLYPLGVECDLFIGSAGSRERREARERLSASQTDLAVGTHALIQEGVTFRNLGLAVIDEEHRFGVEQRRRLLSGNPDVLVMSATPIPRSLALTYYGDLELSVIDELPPGRKGVQTRLVSDARRRDVYRFAWSEIKKGRQVYLVTPLIEESEAEVMSEIVSATKMFEDLQALMPEACRLGLLHGKMTGPEKDEVMERFRRHEFDLLVSTTVIEVGVDIPNASVMIIENAERFGLSQLHQLRGRVGRGEHESFCILVAGDRSKRTQHRLSVIEKHTDGFVIAEKDLELRGPGELKGTRQSGMPDLVLGDLSKDTELIERSRELAKKMLAADPKLEAPWATRLREELKRRSRAVAFREII</sequence>
<keyword evidence="9 15" id="KW-0233">DNA recombination</keyword>
<dbReference type="GO" id="GO:0003677">
    <property type="term" value="F:DNA binding"/>
    <property type="evidence" value="ECO:0007669"/>
    <property type="project" value="UniProtKB-KW"/>
</dbReference>
<dbReference type="GO" id="GO:0006310">
    <property type="term" value="P:DNA recombination"/>
    <property type="evidence" value="ECO:0007669"/>
    <property type="project" value="UniProtKB-UniRule"/>
</dbReference>
<dbReference type="SUPFAM" id="SSF52540">
    <property type="entry name" value="P-loop containing nucleoside triphosphate hydrolases"/>
    <property type="match status" value="2"/>
</dbReference>
<dbReference type="EMBL" id="CP002049">
    <property type="protein sequence ID" value="ADI13440.1"/>
    <property type="molecule type" value="Genomic_DNA"/>
</dbReference>
<dbReference type="PANTHER" id="PTHR47964">
    <property type="entry name" value="ATP-DEPENDENT DNA HELICASE HOMOLOG RECG, CHLOROPLASTIC"/>
    <property type="match status" value="1"/>
</dbReference>
<dbReference type="InterPro" id="IPR011545">
    <property type="entry name" value="DEAD/DEAH_box_helicase_dom"/>
</dbReference>
<comment type="similarity">
    <text evidence="1 15">Belongs to the helicase family. RecG subfamily.</text>
</comment>
<dbReference type="InterPro" id="IPR001650">
    <property type="entry name" value="Helicase_C-like"/>
</dbReference>
<dbReference type="Proteomes" id="UP000000379">
    <property type="component" value="Chromosome"/>
</dbReference>
<dbReference type="NCBIfam" id="NF008165">
    <property type="entry name" value="PRK10917.1-3"/>
    <property type="match status" value="1"/>
</dbReference>
<dbReference type="PANTHER" id="PTHR47964:SF1">
    <property type="entry name" value="ATP-DEPENDENT DNA HELICASE HOMOLOG RECG, CHLOROPLASTIC"/>
    <property type="match status" value="1"/>
</dbReference>
<evidence type="ECO:0000256" key="7">
    <source>
        <dbReference type="ARBA" id="ARBA00022840"/>
    </source>
</evidence>
<dbReference type="GO" id="GO:0006281">
    <property type="term" value="P:DNA repair"/>
    <property type="evidence" value="ECO:0007669"/>
    <property type="project" value="UniProtKB-UniRule"/>
</dbReference>
<dbReference type="GO" id="GO:0043138">
    <property type="term" value="F:3'-5' DNA helicase activity"/>
    <property type="evidence" value="ECO:0007669"/>
    <property type="project" value="UniProtKB-EC"/>
</dbReference>
<evidence type="ECO:0000256" key="9">
    <source>
        <dbReference type="ARBA" id="ARBA00023172"/>
    </source>
</evidence>
<dbReference type="SMART" id="SM00487">
    <property type="entry name" value="DEXDc"/>
    <property type="match status" value="1"/>
</dbReference>
<dbReference type="NCBIfam" id="TIGR00643">
    <property type="entry name" value="recG"/>
    <property type="match status" value="1"/>
</dbReference>
<dbReference type="eggNOG" id="COG1200">
    <property type="taxonomic scope" value="Bacteria"/>
</dbReference>
<keyword evidence="19" id="KW-1185">Reference proteome</keyword>
<dbReference type="InterPro" id="IPR012340">
    <property type="entry name" value="NA-bd_OB-fold"/>
</dbReference>
<evidence type="ECO:0000256" key="3">
    <source>
        <dbReference type="ARBA" id="ARBA00022741"/>
    </source>
</evidence>
<dbReference type="SUPFAM" id="SSF50249">
    <property type="entry name" value="Nucleic acid-binding proteins"/>
    <property type="match status" value="1"/>
</dbReference>
<evidence type="ECO:0000313" key="18">
    <source>
        <dbReference type="EMBL" id="ADI13440.1"/>
    </source>
</evidence>
<dbReference type="NCBIfam" id="NF008168">
    <property type="entry name" value="PRK10917.2-2"/>
    <property type="match status" value="1"/>
</dbReference>
<keyword evidence="5 15" id="KW-0378">Hydrolase</keyword>
<evidence type="ECO:0000256" key="5">
    <source>
        <dbReference type="ARBA" id="ARBA00022801"/>
    </source>
</evidence>
<keyword evidence="3 15" id="KW-0547">Nucleotide-binding</keyword>
<evidence type="ECO:0000256" key="13">
    <source>
        <dbReference type="ARBA" id="ARBA00034808"/>
    </source>
</evidence>
<accession>D7CR40</accession>
<gene>
    <name evidence="18" type="ordered locus">Trad_0300</name>
</gene>
<dbReference type="InterPro" id="IPR045562">
    <property type="entry name" value="RecG_dom3_C"/>
</dbReference>
<evidence type="ECO:0000256" key="11">
    <source>
        <dbReference type="ARBA" id="ARBA00023235"/>
    </source>
</evidence>
<organism evidence="18 19">
    <name type="scientific">Truepera radiovictrix (strain DSM 17093 / CIP 108686 / LMG 22925 / RQ-24)</name>
    <dbReference type="NCBI Taxonomy" id="649638"/>
    <lineage>
        <taxon>Bacteria</taxon>
        <taxon>Thermotogati</taxon>
        <taxon>Deinococcota</taxon>
        <taxon>Deinococci</taxon>
        <taxon>Trueperales</taxon>
        <taxon>Trueperaceae</taxon>
        <taxon>Truepera</taxon>
    </lineage>
</organism>
<name>D7CR40_TRURR</name>
<evidence type="ECO:0000256" key="4">
    <source>
        <dbReference type="ARBA" id="ARBA00022763"/>
    </source>
</evidence>
<dbReference type="InterPro" id="IPR014001">
    <property type="entry name" value="Helicase_ATP-bd"/>
</dbReference>
<dbReference type="STRING" id="649638.Trad_0300"/>
<dbReference type="Pfam" id="PF00271">
    <property type="entry name" value="Helicase_C"/>
    <property type="match status" value="1"/>
</dbReference>
<keyword evidence="10 15" id="KW-0234">DNA repair</keyword>
<dbReference type="GO" id="GO:0016887">
    <property type="term" value="F:ATP hydrolysis activity"/>
    <property type="evidence" value="ECO:0007669"/>
    <property type="project" value="RHEA"/>
</dbReference>
<dbReference type="Gene3D" id="2.40.50.140">
    <property type="entry name" value="Nucleic acid-binding proteins"/>
    <property type="match status" value="1"/>
</dbReference>
<dbReference type="GO" id="GO:0005524">
    <property type="term" value="F:ATP binding"/>
    <property type="evidence" value="ECO:0007669"/>
    <property type="project" value="UniProtKB-KW"/>
</dbReference>
<feature type="domain" description="Helicase ATP-binding" evidence="16">
    <location>
        <begin position="349"/>
        <end position="508"/>
    </location>
</feature>
<evidence type="ECO:0000256" key="8">
    <source>
        <dbReference type="ARBA" id="ARBA00023125"/>
    </source>
</evidence>
<reference evidence="18 19" key="2">
    <citation type="journal article" date="2011" name="Stand. Genomic Sci.">
        <title>Complete genome sequence of Truepera radiovictrix type strain (RQ-24).</title>
        <authorList>
            <person name="Ivanova N."/>
            <person name="Rohde C."/>
            <person name="Munk C."/>
            <person name="Nolan M."/>
            <person name="Lucas S."/>
            <person name="Del Rio T.G."/>
            <person name="Tice H."/>
            <person name="Deshpande S."/>
            <person name="Cheng J.F."/>
            <person name="Tapia R."/>
            <person name="Han C."/>
            <person name="Goodwin L."/>
            <person name="Pitluck S."/>
            <person name="Liolios K."/>
            <person name="Mavromatis K."/>
            <person name="Mikhailova N."/>
            <person name="Pati A."/>
            <person name="Chen A."/>
            <person name="Palaniappan K."/>
            <person name="Land M."/>
            <person name="Hauser L."/>
            <person name="Chang Y.J."/>
            <person name="Jeffries C.D."/>
            <person name="Brambilla E."/>
            <person name="Rohde M."/>
            <person name="Goker M."/>
            <person name="Tindall B.J."/>
            <person name="Woyke T."/>
            <person name="Bristow J."/>
            <person name="Eisen J.A."/>
            <person name="Markowitz V."/>
            <person name="Hugenholtz P."/>
            <person name="Kyrpides N.C."/>
            <person name="Klenk H.P."/>
            <person name="Lapidus A."/>
        </authorList>
    </citation>
    <scope>NUCLEOTIDE SEQUENCE [LARGE SCALE GENOMIC DNA]</scope>
    <source>
        <strain evidence="19">DSM 17093 / CIP 108686 / LMG 22925 / RQ-24</strain>
    </source>
</reference>
<evidence type="ECO:0000256" key="2">
    <source>
        <dbReference type="ARBA" id="ARBA00017846"/>
    </source>
</evidence>
<keyword evidence="8" id="KW-0238">DNA-binding</keyword>
<dbReference type="PROSITE" id="PS51194">
    <property type="entry name" value="HELICASE_CTER"/>
    <property type="match status" value="1"/>
</dbReference>
<comment type="catalytic activity">
    <reaction evidence="14 15">
        <text>ATP + H2O = ADP + phosphate + H(+)</text>
        <dbReference type="Rhea" id="RHEA:13065"/>
        <dbReference type="ChEBI" id="CHEBI:15377"/>
        <dbReference type="ChEBI" id="CHEBI:15378"/>
        <dbReference type="ChEBI" id="CHEBI:30616"/>
        <dbReference type="ChEBI" id="CHEBI:43474"/>
        <dbReference type="ChEBI" id="CHEBI:456216"/>
        <dbReference type="EC" id="5.6.2.4"/>
    </reaction>
</comment>
<evidence type="ECO:0000256" key="6">
    <source>
        <dbReference type="ARBA" id="ARBA00022806"/>
    </source>
</evidence>
<evidence type="ECO:0000259" key="17">
    <source>
        <dbReference type="PROSITE" id="PS51194"/>
    </source>
</evidence>
<dbReference type="EC" id="5.6.2.4" evidence="13 15"/>
<dbReference type="InterPro" id="IPR004609">
    <property type="entry name" value="ATP-dep_DNA_helicase_RecG"/>
</dbReference>
<dbReference type="PROSITE" id="PS51192">
    <property type="entry name" value="HELICASE_ATP_BIND_1"/>
    <property type="match status" value="1"/>
</dbReference>
<evidence type="ECO:0000313" key="19">
    <source>
        <dbReference type="Proteomes" id="UP000000379"/>
    </source>
</evidence>
<dbReference type="AlphaFoldDB" id="D7CR40"/>
<evidence type="ECO:0000256" key="14">
    <source>
        <dbReference type="ARBA" id="ARBA00048988"/>
    </source>
</evidence>
<evidence type="ECO:0000256" key="12">
    <source>
        <dbReference type="ARBA" id="ARBA00034617"/>
    </source>
</evidence>
<dbReference type="CDD" id="cd04488">
    <property type="entry name" value="RecG_wedge_OBF"/>
    <property type="match status" value="1"/>
</dbReference>
<reference evidence="19" key="1">
    <citation type="submission" date="2010-05" db="EMBL/GenBank/DDBJ databases">
        <title>The complete genome of Truepera radiovictris DSM 17093.</title>
        <authorList>
            <consortium name="US DOE Joint Genome Institute (JGI-PGF)"/>
            <person name="Lucas S."/>
            <person name="Copeland A."/>
            <person name="Lapidus A."/>
            <person name="Glavina del Rio T."/>
            <person name="Dalin E."/>
            <person name="Tice H."/>
            <person name="Bruce D."/>
            <person name="Goodwin L."/>
            <person name="Pitluck S."/>
            <person name="Kyrpides N."/>
            <person name="Mavromatis K."/>
            <person name="Ovchinnikova G."/>
            <person name="Munk A.C."/>
            <person name="Detter J.C."/>
            <person name="Han C."/>
            <person name="Tapia R."/>
            <person name="Land M."/>
            <person name="Hauser L."/>
            <person name="Markowitz V."/>
            <person name="Cheng J.-F."/>
            <person name="Hugenholtz P."/>
            <person name="Woyke T."/>
            <person name="Wu D."/>
            <person name="Tindall B."/>
            <person name="Pomrenke H.G."/>
            <person name="Brambilla E."/>
            <person name="Klenk H.-P."/>
            <person name="Eisen J.A."/>
        </authorList>
    </citation>
    <scope>NUCLEOTIDE SEQUENCE [LARGE SCALE GENOMIC DNA]</scope>
    <source>
        <strain evidence="19">DSM 17093 / CIP 108686 / LMG 22925 / RQ-24</strain>
    </source>
</reference>
<dbReference type="CDD" id="cd17992">
    <property type="entry name" value="DEXHc_RecG"/>
    <property type="match status" value="1"/>
</dbReference>